<protein>
    <submittedName>
        <fullName evidence="1">Uncharacterized protein</fullName>
    </submittedName>
</protein>
<dbReference type="HOGENOM" id="CLU_3383505_0_0_6"/>
<evidence type="ECO:0000313" key="2">
    <source>
        <dbReference type="Proteomes" id="UP000011859"/>
    </source>
</evidence>
<gene>
    <name evidence="1" type="ORF">R2APBS1_0135</name>
</gene>
<dbReference type="Proteomes" id="UP000011859">
    <property type="component" value="Chromosome"/>
</dbReference>
<accession>M4NA72</accession>
<dbReference type="KEGG" id="rhd:R2APBS1_0135"/>
<name>M4NA72_9GAMM</name>
<evidence type="ECO:0000313" key="1">
    <source>
        <dbReference type="EMBL" id="AGG87315.1"/>
    </source>
</evidence>
<keyword evidence="2" id="KW-1185">Reference proteome</keyword>
<reference evidence="1 2" key="1">
    <citation type="submission" date="2012-04" db="EMBL/GenBank/DDBJ databases">
        <title>Complete genome of Rhodanobacter sp. 2APBS1.</title>
        <authorList>
            <consortium name="US DOE Joint Genome Institute"/>
            <person name="Huntemann M."/>
            <person name="Wei C.-L."/>
            <person name="Han J."/>
            <person name="Detter J.C."/>
            <person name="Han C."/>
            <person name="Tapia R."/>
            <person name="Munk A.C.C."/>
            <person name="Chen A."/>
            <person name="Krypides N."/>
            <person name="Mavromatis K."/>
            <person name="Markowitz V."/>
            <person name="Szeto E."/>
            <person name="Ivanova N."/>
            <person name="Mikhailova N."/>
            <person name="Ovchinnikova G."/>
            <person name="Pagani I."/>
            <person name="Pati A."/>
            <person name="Goodwin L."/>
            <person name="Peters L."/>
            <person name="Pitluck S."/>
            <person name="Woyke T."/>
            <person name="Prakash O."/>
            <person name="Elkins J."/>
            <person name="Brown S."/>
            <person name="Palumbo A."/>
            <person name="Hemme C."/>
            <person name="Zhou J."/>
            <person name="Watson D."/>
            <person name="Jardine P."/>
            <person name="Kostka J."/>
            <person name="Green S."/>
        </authorList>
    </citation>
    <scope>NUCLEOTIDE SEQUENCE [LARGE SCALE GENOMIC DNA]</scope>
    <source>
        <strain evidence="1 2">2APBS1</strain>
    </source>
</reference>
<dbReference type="AlphaFoldDB" id="M4NA72"/>
<sequence precursor="true">MQERTLCAVLFVTLHKSSVHKVRAYTSACEYSP</sequence>
<organism evidence="1 2">
    <name type="scientific">Rhodanobacter denitrificans</name>
    <dbReference type="NCBI Taxonomy" id="666685"/>
    <lineage>
        <taxon>Bacteria</taxon>
        <taxon>Pseudomonadati</taxon>
        <taxon>Pseudomonadota</taxon>
        <taxon>Gammaproteobacteria</taxon>
        <taxon>Lysobacterales</taxon>
        <taxon>Rhodanobacteraceae</taxon>
        <taxon>Rhodanobacter</taxon>
    </lineage>
</organism>
<dbReference type="EMBL" id="CP003470">
    <property type="protein sequence ID" value="AGG87315.1"/>
    <property type="molecule type" value="Genomic_DNA"/>
</dbReference>
<proteinExistence type="predicted"/>